<dbReference type="KEGG" id="fmg:HYN48_07825"/>
<dbReference type="AlphaFoldDB" id="A0A2S0RFC8"/>
<evidence type="ECO:0000313" key="1">
    <source>
        <dbReference type="EMBL" id="AWA29990.1"/>
    </source>
</evidence>
<protein>
    <submittedName>
        <fullName evidence="1">Uncharacterized protein</fullName>
    </submittedName>
</protein>
<keyword evidence="2" id="KW-1185">Reference proteome</keyword>
<proteinExistence type="predicted"/>
<dbReference type="EMBL" id="CP028811">
    <property type="protein sequence ID" value="AWA29990.1"/>
    <property type="molecule type" value="Genomic_DNA"/>
</dbReference>
<dbReference type="RefSeq" id="WP_108370574.1">
    <property type="nucleotide sequence ID" value="NZ_CP028811.1"/>
</dbReference>
<gene>
    <name evidence="1" type="ORF">HYN48_07825</name>
</gene>
<reference evidence="1 2" key="1">
    <citation type="submission" date="2018-04" db="EMBL/GenBank/DDBJ databases">
        <title>Genome sequencing of Flavobacterium sp. HYN0048.</title>
        <authorList>
            <person name="Yi H."/>
            <person name="Baek C."/>
        </authorList>
    </citation>
    <scope>NUCLEOTIDE SEQUENCE [LARGE SCALE GENOMIC DNA]</scope>
    <source>
        <strain evidence="1 2">HYN0048</strain>
    </source>
</reference>
<dbReference type="Proteomes" id="UP000244193">
    <property type="component" value="Chromosome"/>
</dbReference>
<organism evidence="1 2">
    <name type="scientific">Flavobacterium magnum</name>
    <dbReference type="NCBI Taxonomy" id="2162713"/>
    <lineage>
        <taxon>Bacteria</taxon>
        <taxon>Pseudomonadati</taxon>
        <taxon>Bacteroidota</taxon>
        <taxon>Flavobacteriia</taxon>
        <taxon>Flavobacteriales</taxon>
        <taxon>Flavobacteriaceae</taxon>
        <taxon>Flavobacterium</taxon>
    </lineage>
</organism>
<sequence length="77" mass="9147">MELPKFVLADNSDFPEDIFIIHLDYPRFIINLKDDEVEIMEEAEDLDEAELNAEMESLIIEANAFYDREMERYEGEN</sequence>
<name>A0A2S0RFC8_9FLAO</name>
<dbReference type="OrthoDB" id="1099259at2"/>
<evidence type="ECO:0000313" key="2">
    <source>
        <dbReference type="Proteomes" id="UP000244193"/>
    </source>
</evidence>
<accession>A0A2S0RFC8</accession>